<evidence type="ECO:0000313" key="18">
    <source>
        <dbReference type="Proteomes" id="UP000240883"/>
    </source>
</evidence>
<dbReference type="InterPro" id="IPR000675">
    <property type="entry name" value="Cutinase/axe"/>
</dbReference>
<reference evidence="17 18" key="1">
    <citation type="journal article" date="2018" name="Front. Microbiol.">
        <title>Genome-Wide Analysis of Corynespora cassiicola Leaf Fall Disease Putative Effectors.</title>
        <authorList>
            <person name="Lopez D."/>
            <person name="Ribeiro S."/>
            <person name="Label P."/>
            <person name="Fumanal B."/>
            <person name="Venisse J.S."/>
            <person name="Kohler A."/>
            <person name="de Oliveira R.R."/>
            <person name="Labutti K."/>
            <person name="Lipzen A."/>
            <person name="Lail K."/>
            <person name="Bauer D."/>
            <person name="Ohm R.A."/>
            <person name="Barry K.W."/>
            <person name="Spatafora J."/>
            <person name="Grigoriev I.V."/>
            <person name="Martin F.M."/>
            <person name="Pujade-Renaud V."/>
        </authorList>
    </citation>
    <scope>NUCLEOTIDE SEQUENCE [LARGE SCALE GENOMIC DNA]</scope>
    <source>
        <strain evidence="17 18">Philippines</strain>
    </source>
</reference>
<feature type="signal peptide" evidence="16">
    <location>
        <begin position="1"/>
        <end position="17"/>
    </location>
</feature>
<keyword evidence="5" id="KW-0964">Secreted</keyword>
<evidence type="ECO:0000256" key="15">
    <source>
        <dbReference type="SAM" id="MobiDB-lite"/>
    </source>
</evidence>
<feature type="chain" id="PRO_5015562499" description="Cutinase" evidence="16">
    <location>
        <begin position="18"/>
        <end position="375"/>
    </location>
</feature>
<dbReference type="SMART" id="SM01110">
    <property type="entry name" value="Cutinase"/>
    <property type="match status" value="1"/>
</dbReference>
<dbReference type="Pfam" id="PF01083">
    <property type="entry name" value="Cutinase"/>
    <property type="match status" value="1"/>
</dbReference>
<feature type="region of interest" description="Disordered" evidence="15">
    <location>
        <begin position="218"/>
        <end position="375"/>
    </location>
</feature>
<protein>
    <recommendedName>
        <fullName evidence="11">Cutinase</fullName>
        <ecNumber evidence="3">3.1.1.74</ecNumber>
    </recommendedName>
    <alternativeName>
        <fullName evidence="12">Cutin hydrolase</fullName>
    </alternativeName>
</protein>
<dbReference type="PRINTS" id="PR00129">
    <property type="entry name" value="CUTINASE"/>
</dbReference>
<dbReference type="PROSITE" id="PS00931">
    <property type="entry name" value="CUTINASE_2"/>
    <property type="match status" value="1"/>
</dbReference>
<feature type="compositionally biased region" description="Basic and acidic residues" evidence="15">
    <location>
        <begin position="225"/>
        <end position="242"/>
    </location>
</feature>
<feature type="compositionally biased region" description="Acidic residues" evidence="15">
    <location>
        <begin position="243"/>
        <end position="264"/>
    </location>
</feature>
<keyword evidence="7" id="KW-0378">Hydrolase</keyword>
<dbReference type="EC" id="3.1.1.74" evidence="3"/>
<evidence type="ECO:0000256" key="8">
    <source>
        <dbReference type="ARBA" id="ARBA00023157"/>
    </source>
</evidence>
<comment type="similarity">
    <text evidence="2">Belongs to the cutinase family.</text>
</comment>
<feature type="active site" evidence="13">
    <location>
        <position position="180"/>
    </location>
</feature>
<evidence type="ECO:0000256" key="3">
    <source>
        <dbReference type="ARBA" id="ARBA00013095"/>
    </source>
</evidence>
<dbReference type="PANTHER" id="PTHR48250:SF3">
    <property type="entry name" value="CUTINASE 1-RELATED"/>
    <property type="match status" value="1"/>
</dbReference>
<evidence type="ECO:0000256" key="5">
    <source>
        <dbReference type="ARBA" id="ARBA00022525"/>
    </source>
</evidence>
<comment type="catalytic activity">
    <reaction evidence="9">
        <text>cutin + H2O = cutin monomers.</text>
        <dbReference type="EC" id="3.1.1.74"/>
    </reaction>
</comment>
<feature type="disulfide bond" evidence="14">
    <location>
        <begin position="176"/>
        <end position="183"/>
    </location>
</feature>
<dbReference type="SUPFAM" id="SSF53474">
    <property type="entry name" value="alpha/beta-Hydrolases"/>
    <property type="match status" value="1"/>
</dbReference>
<dbReference type="Proteomes" id="UP000240883">
    <property type="component" value="Unassembled WGS sequence"/>
</dbReference>
<evidence type="ECO:0000256" key="7">
    <source>
        <dbReference type="ARBA" id="ARBA00022801"/>
    </source>
</evidence>
<evidence type="ECO:0000256" key="4">
    <source>
        <dbReference type="ARBA" id="ARBA00022487"/>
    </source>
</evidence>
<dbReference type="EMBL" id="KZ678139">
    <property type="protein sequence ID" value="PSN63714.1"/>
    <property type="molecule type" value="Genomic_DNA"/>
</dbReference>
<keyword evidence="6 16" id="KW-0732">Signal</keyword>
<name>A0A2T2NE53_CORCC</name>
<dbReference type="GO" id="GO:0050525">
    <property type="term" value="F:cutinase activity"/>
    <property type="evidence" value="ECO:0007669"/>
    <property type="project" value="UniProtKB-EC"/>
</dbReference>
<proteinExistence type="inferred from homology"/>
<dbReference type="OrthoDB" id="3225429at2759"/>
<dbReference type="AlphaFoldDB" id="A0A2T2NE53"/>
<organism evidence="17 18">
    <name type="scientific">Corynespora cassiicola Philippines</name>
    <dbReference type="NCBI Taxonomy" id="1448308"/>
    <lineage>
        <taxon>Eukaryota</taxon>
        <taxon>Fungi</taxon>
        <taxon>Dikarya</taxon>
        <taxon>Ascomycota</taxon>
        <taxon>Pezizomycotina</taxon>
        <taxon>Dothideomycetes</taxon>
        <taxon>Pleosporomycetidae</taxon>
        <taxon>Pleosporales</taxon>
        <taxon>Corynesporascaceae</taxon>
        <taxon>Corynespora</taxon>
    </lineage>
</organism>
<accession>A0A2T2NE53</accession>
<evidence type="ECO:0000256" key="1">
    <source>
        <dbReference type="ARBA" id="ARBA00004613"/>
    </source>
</evidence>
<evidence type="ECO:0000256" key="12">
    <source>
        <dbReference type="ARBA" id="ARBA00080724"/>
    </source>
</evidence>
<feature type="active site" description="Nucleophile" evidence="13">
    <location>
        <position position="125"/>
    </location>
</feature>
<dbReference type="InterPro" id="IPR043579">
    <property type="entry name" value="CUTINASE_2"/>
</dbReference>
<keyword evidence="18" id="KW-1185">Reference proteome</keyword>
<feature type="disulfide bond" evidence="14">
    <location>
        <begin position="37"/>
        <end position="114"/>
    </location>
</feature>
<dbReference type="PANTHER" id="PTHR48250">
    <property type="entry name" value="CUTINASE 2-RELATED"/>
    <property type="match status" value="1"/>
</dbReference>
<evidence type="ECO:0000256" key="16">
    <source>
        <dbReference type="SAM" id="SignalP"/>
    </source>
</evidence>
<evidence type="ECO:0000256" key="6">
    <source>
        <dbReference type="ARBA" id="ARBA00022729"/>
    </source>
</evidence>
<evidence type="ECO:0000256" key="14">
    <source>
        <dbReference type="PIRSR" id="PIRSR611150-2"/>
    </source>
</evidence>
<evidence type="ECO:0000313" key="17">
    <source>
        <dbReference type="EMBL" id="PSN63714.1"/>
    </source>
</evidence>
<evidence type="ECO:0000256" key="13">
    <source>
        <dbReference type="PIRSR" id="PIRSR611150-1"/>
    </source>
</evidence>
<evidence type="ECO:0000256" key="11">
    <source>
        <dbReference type="ARBA" id="ARBA00074522"/>
    </source>
</evidence>
<gene>
    <name evidence="17" type="ORF">BS50DRAFT_529617</name>
</gene>
<dbReference type="GO" id="GO:0016052">
    <property type="term" value="P:carbohydrate catabolic process"/>
    <property type="evidence" value="ECO:0007669"/>
    <property type="project" value="TreeGrafter"/>
</dbReference>
<feature type="active site" description="Proton donor/acceptor" evidence="13">
    <location>
        <position position="193"/>
    </location>
</feature>
<comment type="function">
    <text evidence="10">Catalyzes the hydrolysis of complex carboxylic polyesters found in the cell wall of plants. Degrades cutin, a macromolecule that forms the structure of the plant cuticle. Allows pathogenic fungi to penetrate through the cuticular barrier into the host plant during the initial stage of fungal infection.</text>
</comment>
<dbReference type="Gene3D" id="3.40.50.1820">
    <property type="entry name" value="alpha/beta hydrolase"/>
    <property type="match status" value="1"/>
</dbReference>
<comment type="subcellular location">
    <subcellularLocation>
        <location evidence="1">Secreted</location>
    </subcellularLocation>
</comment>
<dbReference type="InterPro" id="IPR011150">
    <property type="entry name" value="Cutinase_monf"/>
</dbReference>
<keyword evidence="8 14" id="KW-1015">Disulfide bond</keyword>
<evidence type="ECO:0000256" key="2">
    <source>
        <dbReference type="ARBA" id="ARBA00007534"/>
    </source>
</evidence>
<sequence>MFTKAFMAAALVGLAASSPLRSRQTRSSSSEFSQGGCKPVMFAFARGSTEIGNMGTIVGPQTSDGLKANFGADQVATEGIEYAAALAPNALPGGTDEKSKQSMQDTLNAMASQCADSVIVAGGYSQGAAVSHRAIESLDPAVQDQIAGVILYGDTQKQQDNNQIPNFPQEKTMIICQPGDLVCVGTLTILPAHLTYGQRADEGVQFLTTQVQGAMARIKARKVKRESEDREKRQEEELREQQEELAEEEQEQAEEDQEQQDEQQDGAQGVQDEQQEELDEQKEEELEARATKKPKKTGSVGQLKREPAKKPKKTGSVGQLKREAAKKKPKKTGGVGQLKREAAKKPKKTGGVGQLKRDTTNMGSKMARTGVKIMA</sequence>
<dbReference type="STRING" id="1448308.A0A2T2NE53"/>
<dbReference type="FunFam" id="3.40.50.1820:FF:000235">
    <property type="entry name" value="Cutinase 1"/>
    <property type="match status" value="1"/>
</dbReference>
<dbReference type="GO" id="GO:0005576">
    <property type="term" value="C:extracellular region"/>
    <property type="evidence" value="ECO:0007669"/>
    <property type="project" value="UniProtKB-SubCell"/>
</dbReference>
<evidence type="ECO:0000256" key="9">
    <source>
        <dbReference type="ARBA" id="ARBA00034045"/>
    </source>
</evidence>
<dbReference type="InterPro" id="IPR029058">
    <property type="entry name" value="AB_hydrolase_fold"/>
</dbReference>
<keyword evidence="4" id="KW-0719">Serine esterase</keyword>
<feature type="compositionally biased region" description="Acidic residues" evidence="15">
    <location>
        <begin position="273"/>
        <end position="286"/>
    </location>
</feature>
<evidence type="ECO:0000256" key="10">
    <source>
        <dbReference type="ARBA" id="ARBA00057514"/>
    </source>
</evidence>